<dbReference type="Proteomes" id="UP000050949">
    <property type="component" value="Unassembled WGS sequence"/>
</dbReference>
<evidence type="ECO:0000256" key="1">
    <source>
        <dbReference type="ARBA" id="ARBA00010923"/>
    </source>
</evidence>
<name>A0A0R1XCQ3_9LACO</name>
<dbReference type="Pfam" id="PF01420">
    <property type="entry name" value="Methylase_S"/>
    <property type="match status" value="2"/>
</dbReference>
<feature type="domain" description="Type I restriction modification DNA specificity" evidence="5">
    <location>
        <begin position="229"/>
        <end position="399"/>
    </location>
</feature>
<evidence type="ECO:0000256" key="4">
    <source>
        <dbReference type="SAM" id="Coils"/>
    </source>
</evidence>
<gene>
    <name evidence="6" type="ORF">FC91_GL000175</name>
</gene>
<dbReference type="OrthoDB" id="9795776at2"/>
<dbReference type="InterPro" id="IPR000055">
    <property type="entry name" value="Restrct_endonuc_typeI_TRD"/>
</dbReference>
<keyword evidence="4" id="KW-0175">Coiled coil</keyword>
<feature type="domain" description="Type I restriction modification DNA specificity" evidence="5">
    <location>
        <begin position="22"/>
        <end position="199"/>
    </location>
</feature>
<comment type="similarity">
    <text evidence="1">Belongs to the type-I restriction system S methylase family.</text>
</comment>
<dbReference type="EMBL" id="AZFW01000080">
    <property type="protein sequence ID" value="KRM26228.1"/>
    <property type="molecule type" value="Genomic_DNA"/>
</dbReference>
<evidence type="ECO:0000256" key="3">
    <source>
        <dbReference type="ARBA" id="ARBA00023125"/>
    </source>
</evidence>
<dbReference type="InterPro" id="IPR044946">
    <property type="entry name" value="Restrct_endonuc_typeI_TRD_sf"/>
</dbReference>
<dbReference type="PANTHER" id="PTHR30408:SF12">
    <property type="entry name" value="TYPE I RESTRICTION ENZYME MJAVIII SPECIFICITY SUBUNIT"/>
    <property type="match status" value="1"/>
</dbReference>
<evidence type="ECO:0000313" key="6">
    <source>
        <dbReference type="EMBL" id="KRM26228.1"/>
    </source>
</evidence>
<dbReference type="PATRIC" id="fig|1122147.4.peg.180"/>
<accession>A0A0R1XCQ3</accession>
<dbReference type="SUPFAM" id="SSF116734">
    <property type="entry name" value="DNA methylase specificity domain"/>
    <property type="match status" value="2"/>
</dbReference>
<sequence>MSNVRDNQDSKPAVRFKGFSDAWEQRKLSDISKIFIGLVTTMTTNYTIKGTLLIRNSDIKDGRFEFSKTPIYLNEEFARKNRTRKLLENDVVTVHTGDIGTSAVVGPHEVGAIGFATINTRPVSQLLDSKFLSLFLNTVQHKQWALRMSTGDGRNNYNLRDFTRLVLFVPSITEQIHISKLLTLLNETIALHQRKVENLQKLKKSLLQQMFVSGNDQVPKIRFKGFADAWEKRKLGDLFHKVNERNNGQFDNTRWISVARMYFQEPDKVTSNNIDTRTFVMRKGDIAFEGHPNKEFMFGRFVENDIGDGVVSELFPIYRHSGKYNLNYWKYAVKLEWIWKYIFAKSITSSGNSSNKLDTRHFERQSIRTPTMDEQKKIGNFFASLDNLIAVNQRKVENLQKLKKSLLRLMFI</sequence>
<keyword evidence="2" id="KW-0680">Restriction system</keyword>
<organism evidence="6 7">
    <name type="scientific">Schleiferilactobacillus harbinensis DSM 16991</name>
    <dbReference type="NCBI Taxonomy" id="1122147"/>
    <lineage>
        <taxon>Bacteria</taxon>
        <taxon>Bacillati</taxon>
        <taxon>Bacillota</taxon>
        <taxon>Bacilli</taxon>
        <taxon>Lactobacillales</taxon>
        <taxon>Lactobacillaceae</taxon>
        <taxon>Schleiferilactobacillus</taxon>
    </lineage>
</organism>
<dbReference type="InterPro" id="IPR052021">
    <property type="entry name" value="Type-I_RS_S_subunit"/>
</dbReference>
<dbReference type="GO" id="GO:0003677">
    <property type="term" value="F:DNA binding"/>
    <property type="evidence" value="ECO:0007669"/>
    <property type="project" value="UniProtKB-KW"/>
</dbReference>
<dbReference type="AlphaFoldDB" id="A0A0R1XCQ3"/>
<dbReference type="Gene3D" id="1.10.287.1120">
    <property type="entry name" value="Bipartite methylase S protein"/>
    <property type="match status" value="1"/>
</dbReference>
<evidence type="ECO:0000256" key="2">
    <source>
        <dbReference type="ARBA" id="ARBA00022747"/>
    </source>
</evidence>
<dbReference type="PANTHER" id="PTHR30408">
    <property type="entry name" value="TYPE-1 RESTRICTION ENZYME ECOKI SPECIFICITY PROTEIN"/>
    <property type="match status" value="1"/>
</dbReference>
<protein>
    <submittedName>
        <fullName evidence="6">Type i restriction modification dna specificity domain protein</fullName>
    </submittedName>
</protein>
<evidence type="ECO:0000313" key="7">
    <source>
        <dbReference type="Proteomes" id="UP000050949"/>
    </source>
</evidence>
<keyword evidence="3" id="KW-0238">DNA-binding</keyword>
<dbReference type="RefSeq" id="WP_051225456.1">
    <property type="nucleotide sequence ID" value="NZ_AUEH01000060.1"/>
</dbReference>
<dbReference type="GO" id="GO:0009307">
    <property type="term" value="P:DNA restriction-modification system"/>
    <property type="evidence" value="ECO:0007669"/>
    <property type="project" value="UniProtKB-KW"/>
</dbReference>
<feature type="coiled-coil region" evidence="4">
    <location>
        <begin position="182"/>
        <end position="209"/>
    </location>
</feature>
<reference evidence="6 7" key="1">
    <citation type="journal article" date="2015" name="Genome Announc.">
        <title>Expanding the biotechnology potential of lactobacilli through comparative genomics of 213 strains and associated genera.</title>
        <authorList>
            <person name="Sun Z."/>
            <person name="Harris H.M."/>
            <person name="McCann A."/>
            <person name="Guo C."/>
            <person name="Argimon S."/>
            <person name="Zhang W."/>
            <person name="Yang X."/>
            <person name="Jeffery I.B."/>
            <person name="Cooney J.C."/>
            <person name="Kagawa T.F."/>
            <person name="Liu W."/>
            <person name="Song Y."/>
            <person name="Salvetti E."/>
            <person name="Wrobel A."/>
            <person name="Rasinkangas P."/>
            <person name="Parkhill J."/>
            <person name="Rea M.C."/>
            <person name="O'Sullivan O."/>
            <person name="Ritari J."/>
            <person name="Douillard F.P."/>
            <person name="Paul Ross R."/>
            <person name="Yang R."/>
            <person name="Briner A.E."/>
            <person name="Felis G.E."/>
            <person name="de Vos W.M."/>
            <person name="Barrangou R."/>
            <person name="Klaenhammer T.R."/>
            <person name="Caufield P.W."/>
            <person name="Cui Y."/>
            <person name="Zhang H."/>
            <person name="O'Toole P.W."/>
        </authorList>
    </citation>
    <scope>NUCLEOTIDE SEQUENCE [LARGE SCALE GENOMIC DNA]</scope>
    <source>
        <strain evidence="6 7">DSM 16991</strain>
    </source>
</reference>
<proteinExistence type="inferred from homology"/>
<dbReference type="Gene3D" id="3.90.220.20">
    <property type="entry name" value="DNA methylase specificity domains"/>
    <property type="match status" value="2"/>
</dbReference>
<evidence type="ECO:0000259" key="5">
    <source>
        <dbReference type="Pfam" id="PF01420"/>
    </source>
</evidence>
<comment type="caution">
    <text evidence="6">The sequence shown here is derived from an EMBL/GenBank/DDBJ whole genome shotgun (WGS) entry which is preliminary data.</text>
</comment>